<keyword evidence="3" id="KW-0862">Zinc</keyword>
<reference evidence="8" key="1">
    <citation type="submission" date="2024-01" db="EMBL/GenBank/DDBJ databases">
        <authorList>
            <person name="Webb A."/>
        </authorList>
    </citation>
    <scope>NUCLEOTIDE SEQUENCE</scope>
    <source>
        <strain evidence="8">Pm1</strain>
    </source>
</reference>
<dbReference type="EMBL" id="CAKLBY020000031">
    <property type="protein sequence ID" value="CAK7907191.1"/>
    <property type="molecule type" value="Genomic_DNA"/>
</dbReference>
<dbReference type="InterPro" id="IPR029016">
    <property type="entry name" value="GAF-like_dom_sf"/>
</dbReference>
<dbReference type="PANTHER" id="PTHR43102:SF2">
    <property type="entry name" value="GAF DOMAIN-CONTAINING PROTEIN"/>
    <property type="match status" value="1"/>
</dbReference>
<evidence type="ECO:0000259" key="7">
    <source>
        <dbReference type="PROSITE" id="PS50178"/>
    </source>
</evidence>
<dbReference type="InterPro" id="IPR017455">
    <property type="entry name" value="Znf_FYVE-rel"/>
</dbReference>
<feature type="domain" description="FYVE-type" evidence="7">
    <location>
        <begin position="381"/>
        <end position="435"/>
    </location>
</feature>
<dbReference type="SUPFAM" id="SSF57903">
    <property type="entry name" value="FYVE/PHD zinc finger"/>
    <property type="match status" value="1"/>
</dbReference>
<dbReference type="SUPFAM" id="SSF55781">
    <property type="entry name" value="GAF domain-like"/>
    <property type="match status" value="1"/>
</dbReference>
<accession>A0AAV1T781</accession>
<evidence type="ECO:0000256" key="3">
    <source>
        <dbReference type="ARBA" id="ARBA00022833"/>
    </source>
</evidence>
<dbReference type="InterPro" id="IPR003018">
    <property type="entry name" value="GAF"/>
</dbReference>
<dbReference type="PROSITE" id="PS50089">
    <property type="entry name" value="ZF_RING_2"/>
    <property type="match status" value="1"/>
</dbReference>
<evidence type="ECO:0000313" key="9">
    <source>
        <dbReference type="Proteomes" id="UP001162060"/>
    </source>
</evidence>
<evidence type="ECO:0000256" key="1">
    <source>
        <dbReference type="ARBA" id="ARBA00022723"/>
    </source>
</evidence>
<evidence type="ECO:0000256" key="2">
    <source>
        <dbReference type="ARBA" id="ARBA00022771"/>
    </source>
</evidence>
<dbReference type="GO" id="GO:0008270">
    <property type="term" value="F:zinc ion binding"/>
    <property type="evidence" value="ECO:0007669"/>
    <property type="project" value="UniProtKB-KW"/>
</dbReference>
<keyword evidence="1" id="KW-0479">Metal-binding</keyword>
<evidence type="ECO:0000259" key="6">
    <source>
        <dbReference type="PROSITE" id="PS50089"/>
    </source>
</evidence>
<dbReference type="InterPro" id="IPR011011">
    <property type="entry name" value="Znf_FYVE_PHD"/>
</dbReference>
<dbReference type="Gene3D" id="3.30.450.40">
    <property type="match status" value="1"/>
</dbReference>
<dbReference type="InterPro" id="IPR013083">
    <property type="entry name" value="Znf_RING/FYVE/PHD"/>
</dbReference>
<feature type="compositionally biased region" description="Basic and acidic residues" evidence="5">
    <location>
        <begin position="472"/>
        <end position="496"/>
    </location>
</feature>
<keyword evidence="2 4" id="KW-0863">Zinc-finger</keyword>
<dbReference type="Gene3D" id="3.30.40.10">
    <property type="entry name" value="Zinc/RING finger domain, C3HC4 (zinc finger)"/>
    <property type="match status" value="1"/>
</dbReference>
<dbReference type="Proteomes" id="UP001162060">
    <property type="component" value="Unassembled WGS sequence"/>
</dbReference>
<evidence type="ECO:0000313" key="8">
    <source>
        <dbReference type="EMBL" id="CAK7907191.1"/>
    </source>
</evidence>
<evidence type="ECO:0008006" key="10">
    <source>
        <dbReference type="Google" id="ProtNLM"/>
    </source>
</evidence>
<protein>
    <recommendedName>
        <fullName evidence="10">FYVE-type domain-containing protein</fullName>
    </recommendedName>
</protein>
<dbReference type="CDD" id="cd00065">
    <property type="entry name" value="FYVE_like_SF"/>
    <property type="match status" value="1"/>
</dbReference>
<feature type="region of interest" description="Disordered" evidence="5">
    <location>
        <begin position="467"/>
        <end position="501"/>
    </location>
</feature>
<comment type="caution">
    <text evidence="8">The sequence shown here is derived from an EMBL/GenBank/DDBJ whole genome shotgun (WGS) entry which is preliminary data.</text>
</comment>
<evidence type="ECO:0000256" key="4">
    <source>
        <dbReference type="PROSITE-ProRule" id="PRU00175"/>
    </source>
</evidence>
<dbReference type="PANTHER" id="PTHR43102">
    <property type="entry name" value="SLR1143 PROTEIN"/>
    <property type="match status" value="1"/>
</dbReference>
<dbReference type="AlphaFoldDB" id="A0AAV1T781"/>
<dbReference type="InterPro" id="IPR000306">
    <property type="entry name" value="Znf_FYVE"/>
</dbReference>
<name>A0AAV1T781_9STRA</name>
<organism evidence="8 9">
    <name type="scientific">Peronospora matthiolae</name>
    <dbReference type="NCBI Taxonomy" id="2874970"/>
    <lineage>
        <taxon>Eukaryota</taxon>
        <taxon>Sar</taxon>
        <taxon>Stramenopiles</taxon>
        <taxon>Oomycota</taxon>
        <taxon>Peronosporomycetes</taxon>
        <taxon>Peronosporales</taxon>
        <taxon>Peronosporaceae</taxon>
        <taxon>Peronospora</taxon>
    </lineage>
</organism>
<gene>
    <name evidence="8" type="ORF">PM001_LOCUS3486</name>
</gene>
<dbReference type="Pfam" id="PF01590">
    <property type="entry name" value="GAF"/>
    <property type="match status" value="1"/>
</dbReference>
<proteinExistence type="predicted"/>
<evidence type="ECO:0000256" key="5">
    <source>
        <dbReference type="SAM" id="MobiDB-lite"/>
    </source>
</evidence>
<sequence>MAFRKKLCCSWDFSSSRAIELDNLDRESYRCRSAVSSGRDSSGLHVQQHTGASRQPKLVFSDSDICEDVLATMSKLQAAALNDHDKEHDNRWKLRSGKNGVEVAELKPPYLSLVQPHDDIDLLHAVTAKTELRCHLNEALSVLLHQESDSYASTMKALCGKQFKTGHVLFHQSVGLHTPSSIAKQAGGAPHQAVISVVSARMGPPRSSLKMRLQSRQHRTQQLVFSTYTHQHADKKHAVHLMKTVPKDVYNQILPDAEESVLRTGIDHLGIGFDLQFTPSTGGSMRQRTRIFAHAYASEKPTRAFSTHVSRDPEVDDTTCPAHVLTRRRAMLLNSEARGVMRILTESLEQFDRVIRRRRFGFQSFIYFPKVNADLLFERCCLVCNKSFSLFRREFYCQLCGHMVCNDCSEQYDVEVRIGEIRKNRCCRLCVVRVDACKYDDEDLLPALGPIIVETPSEDWIPIDKSILNSSSRDDNGDQNESKENEEIDRMERVDSEDAEAGSRSLETLGNLLSRSCSTLSSTSTAFSSKLLNGASRSKTKLLQSRTRNMAQVHRVLNSVEEHLNKTLWKAKLQMTVDACDVSDRTRDYKYKYDASQVSHADIPLAPKPEAQKDARRIELIKGSGALRADYDRSALDLIAEVAAKRLNCPIGVVSMVDDKQFHAIGHYNLPAEAHLLPRNEVLCIHSVYAEKPLVVKNPQRDMRFSKMPCVNDLGVKFYAGFPLRASSGEVIGNLCALDGVAHNNISTKDYATMETLAQLASDLLLQNFSET</sequence>
<dbReference type="Pfam" id="PF01363">
    <property type="entry name" value="FYVE"/>
    <property type="match status" value="1"/>
</dbReference>
<dbReference type="PROSITE" id="PS50178">
    <property type="entry name" value="ZF_FYVE"/>
    <property type="match status" value="1"/>
</dbReference>
<feature type="domain" description="RING-type" evidence="6">
    <location>
        <begin position="381"/>
        <end position="430"/>
    </location>
</feature>
<dbReference type="InterPro" id="IPR001841">
    <property type="entry name" value="Znf_RING"/>
</dbReference>